<keyword evidence="3" id="KW-1185">Reference proteome</keyword>
<evidence type="ECO:0000313" key="3">
    <source>
        <dbReference type="Proteomes" id="UP001500016"/>
    </source>
</evidence>
<gene>
    <name evidence="2" type="ORF">GCM10009801_27880</name>
</gene>
<feature type="region of interest" description="Disordered" evidence="1">
    <location>
        <begin position="199"/>
        <end position="219"/>
    </location>
</feature>
<comment type="caution">
    <text evidence="2">The sequence shown here is derived from an EMBL/GenBank/DDBJ whole genome shotgun (WGS) entry which is preliminary data.</text>
</comment>
<sequence>MAVVEDTHNLHVLTRAAVIAGIGALKAQRIHEHFPAYLQLRKLAVASGSPTNINPDWKEVSDLLKMPGGPPTKPHYRPFSSVNRRDETGYWYNRNLAGSYAPKSMRATSSFMLNANGDNYELSTDHAQQALDRLLKGTKVPAWALATYYLRNYGFVFEGEGGYDELITAFRKEFGFEQSTDFDVIFEDNEPIQFTEPWFEPFDQASGNESDHKEGALND</sequence>
<evidence type="ECO:0000313" key="2">
    <source>
        <dbReference type="EMBL" id="GAA2074141.1"/>
    </source>
</evidence>
<dbReference type="Proteomes" id="UP001500016">
    <property type="component" value="Unassembled WGS sequence"/>
</dbReference>
<feature type="compositionally biased region" description="Basic and acidic residues" evidence="1">
    <location>
        <begin position="209"/>
        <end position="219"/>
    </location>
</feature>
<accession>A0ABN2VVR6</accession>
<dbReference type="EMBL" id="BAAAPE010000007">
    <property type="protein sequence ID" value="GAA2074141.1"/>
    <property type="molecule type" value="Genomic_DNA"/>
</dbReference>
<name>A0ABN2VVR6_9ACTN</name>
<reference evidence="2 3" key="1">
    <citation type="journal article" date="2019" name="Int. J. Syst. Evol. Microbiol.">
        <title>The Global Catalogue of Microorganisms (GCM) 10K type strain sequencing project: providing services to taxonomists for standard genome sequencing and annotation.</title>
        <authorList>
            <consortium name="The Broad Institute Genomics Platform"/>
            <consortium name="The Broad Institute Genome Sequencing Center for Infectious Disease"/>
            <person name="Wu L."/>
            <person name="Ma J."/>
        </authorList>
    </citation>
    <scope>NUCLEOTIDE SEQUENCE [LARGE SCALE GENOMIC DNA]</scope>
    <source>
        <strain evidence="2 3">JCM 15478</strain>
    </source>
</reference>
<evidence type="ECO:0000256" key="1">
    <source>
        <dbReference type="SAM" id="MobiDB-lite"/>
    </source>
</evidence>
<proteinExistence type="predicted"/>
<protein>
    <submittedName>
        <fullName evidence="2">Uncharacterized protein</fullName>
    </submittedName>
</protein>
<organism evidence="2 3">
    <name type="scientific">Streptomyces albiaxialis</name>
    <dbReference type="NCBI Taxonomy" id="329523"/>
    <lineage>
        <taxon>Bacteria</taxon>
        <taxon>Bacillati</taxon>
        <taxon>Actinomycetota</taxon>
        <taxon>Actinomycetes</taxon>
        <taxon>Kitasatosporales</taxon>
        <taxon>Streptomycetaceae</taxon>
        <taxon>Streptomyces</taxon>
    </lineage>
</organism>